<protein>
    <recommendedName>
        <fullName evidence="2">HNH endonuclease</fullName>
    </recommendedName>
</protein>
<proteinExistence type="predicted"/>
<accession>A0A6S6UKV4</accession>
<evidence type="ECO:0008006" key="2">
    <source>
        <dbReference type="Google" id="ProtNLM"/>
    </source>
</evidence>
<name>A0A6S6UKV4_9BACT</name>
<dbReference type="EMBL" id="CACVAQ010000499">
    <property type="protein sequence ID" value="CAA6829530.1"/>
    <property type="molecule type" value="Genomic_DNA"/>
</dbReference>
<organism evidence="1">
    <name type="scientific">uncultured Aureispira sp</name>
    <dbReference type="NCBI Taxonomy" id="1331704"/>
    <lineage>
        <taxon>Bacteria</taxon>
        <taxon>Pseudomonadati</taxon>
        <taxon>Bacteroidota</taxon>
        <taxon>Saprospiria</taxon>
        <taxon>Saprospirales</taxon>
        <taxon>Saprospiraceae</taxon>
        <taxon>Aureispira</taxon>
        <taxon>environmental samples</taxon>
    </lineage>
</organism>
<reference evidence="1" key="1">
    <citation type="submission" date="2020-01" db="EMBL/GenBank/DDBJ databases">
        <authorList>
            <person name="Meier V. D."/>
            <person name="Meier V D."/>
        </authorList>
    </citation>
    <scope>NUCLEOTIDE SEQUENCE</scope>
    <source>
        <strain evidence="1">HLG_WM_MAG_10</strain>
    </source>
</reference>
<gene>
    <name evidence="1" type="ORF">HELGO_WM24867</name>
</gene>
<dbReference type="PANTHER" id="PTHR37827:SF1">
    <property type="entry name" value="HNH DOMAIN-CONTAINING PROTEIN"/>
    <property type="match status" value="1"/>
</dbReference>
<evidence type="ECO:0000313" key="1">
    <source>
        <dbReference type="EMBL" id="CAA6829530.1"/>
    </source>
</evidence>
<dbReference type="CDD" id="cd00085">
    <property type="entry name" value="HNHc"/>
    <property type="match status" value="1"/>
</dbReference>
<dbReference type="PANTHER" id="PTHR37827">
    <property type="entry name" value="TUDOR DOMAIN-CONTAINING PROTEIN"/>
    <property type="match status" value="1"/>
</dbReference>
<sequence length="98" mass="11371">MEAEKTCPICSREIAQPASLHHLLPICKGGAGTPTVLLHQVCHSKIHSLFSEKELARNFNTIEKILANEDMQQFVRFIRKQPPTYYDKNKRAKRKRKR</sequence>
<dbReference type="AlphaFoldDB" id="A0A6S6UKV4"/>
<dbReference type="InterPro" id="IPR003615">
    <property type="entry name" value="HNH_nuc"/>
</dbReference>